<dbReference type="Proteomes" id="UP001630127">
    <property type="component" value="Unassembled WGS sequence"/>
</dbReference>
<dbReference type="SUPFAM" id="SSF56219">
    <property type="entry name" value="DNase I-like"/>
    <property type="match status" value="1"/>
</dbReference>
<proteinExistence type="predicted"/>
<accession>A0ABD3ATT8</accession>
<reference evidence="1 2" key="1">
    <citation type="submission" date="2024-11" db="EMBL/GenBank/DDBJ databases">
        <title>A near-complete genome assembly of Cinchona calisaya.</title>
        <authorList>
            <person name="Lian D.C."/>
            <person name="Zhao X.W."/>
            <person name="Wei L."/>
        </authorList>
    </citation>
    <scope>NUCLEOTIDE SEQUENCE [LARGE SCALE GENOMIC DNA]</scope>
    <source>
        <tissue evidence="1">Nenye</tissue>
    </source>
</reference>
<dbReference type="EMBL" id="JBJUIK010000002">
    <property type="protein sequence ID" value="KAL3534579.1"/>
    <property type="molecule type" value="Genomic_DNA"/>
</dbReference>
<organism evidence="1 2">
    <name type="scientific">Cinchona calisaya</name>
    <dbReference type="NCBI Taxonomy" id="153742"/>
    <lineage>
        <taxon>Eukaryota</taxon>
        <taxon>Viridiplantae</taxon>
        <taxon>Streptophyta</taxon>
        <taxon>Embryophyta</taxon>
        <taxon>Tracheophyta</taxon>
        <taxon>Spermatophyta</taxon>
        <taxon>Magnoliopsida</taxon>
        <taxon>eudicotyledons</taxon>
        <taxon>Gunneridae</taxon>
        <taxon>Pentapetalae</taxon>
        <taxon>asterids</taxon>
        <taxon>lamiids</taxon>
        <taxon>Gentianales</taxon>
        <taxon>Rubiaceae</taxon>
        <taxon>Cinchonoideae</taxon>
        <taxon>Cinchoneae</taxon>
        <taxon>Cinchona</taxon>
    </lineage>
</organism>
<protein>
    <submittedName>
        <fullName evidence="1">Uncharacterized protein</fullName>
    </submittedName>
</protein>
<comment type="caution">
    <text evidence="1">The sequence shown here is derived from an EMBL/GenBank/DDBJ whole genome shotgun (WGS) entry which is preliminary data.</text>
</comment>
<gene>
    <name evidence="1" type="ORF">ACH5RR_003040</name>
</gene>
<sequence>MNIVARNTRGLNDPLKHIEVRNIAQKYNIHILGLLENKVRGDNISELEKAVLPNYSFFHNSEHDEVARVWFCWKPEEVNCNLVSIHHQAITCSVKHKDID</sequence>
<evidence type="ECO:0000313" key="1">
    <source>
        <dbReference type="EMBL" id="KAL3534579.1"/>
    </source>
</evidence>
<name>A0ABD3ATT8_9GENT</name>
<dbReference type="InterPro" id="IPR036691">
    <property type="entry name" value="Endo/exonu/phosph_ase_sf"/>
</dbReference>
<dbReference type="AlphaFoldDB" id="A0ABD3ATT8"/>
<dbReference type="Gene3D" id="3.60.10.10">
    <property type="entry name" value="Endonuclease/exonuclease/phosphatase"/>
    <property type="match status" value="1"/>
</dbReference>
<keyword evidence="2" id="KW-1185">Reference proteome</keyword>
<evidence type="ECO:0000313" key="2">
    <source>
        <dbReference type="Proteomes" id="UP001630127"/>
    </source>
</evidence>